<evidence type="ECO:0000256" key="1">
    <source>
        <dbReference type="ARBA" id="ARBA00022737"/>
    </source>
</evidence>
<dbReference type="GO" id="GO:0010411">
    <property type="term" value="P:xyloglucan metabolic process"/>
    <property type="evidence" value="ECO:0007669"/>
    <property type="project" value="TreeGrafter"/>
</dbReference>
<dbReference type="InterPro" id="IPR015943">
    <property type="entry name" value="WD40/YVTN_repeat-like_dom_sf"/>
</dbReference>
<name>A0A7C4QPV8_9PLAN</name>
<keyword evidence="2" id="KW-0472">Membrane</keyword>
<dbReference type="SUPFAM" id="SSF110296">
    <property type="entry name" value="Oligoxyloglucan reducing end-specific cellobiohydrolase"/>
    <property type="match status" value="2"/>
</dbReference>
<comment type="caution">
    <text evidence="4">The sequence shown here is derived from an EMBL/GenBank/DDBJ whole genome shotgun (WGS) entry which is preliminary data.</text>
</comment>
<evidence type="ECO:0000259" key="3">
    <source>
        <dbReference type="Pfam" id="PF15902"/>
    </source>
</evidence>
<dbReference type="CDD" id="cd15482">
    <property type="entry name" value="Sialidase_non-viral"/>
    <property type="match status" value="1"/>
</dbReference>
<keyword evidence="1" id="KW-0677">Repeat</keyword>
<sequence length="1001" mass="105498">MSRNHVSQPVVPQSQVSPSVVLLLGVVLVVVGWTLSYSSAVAVVPVPADPSCLIAEAVPGESTPAAVAPSDIATDERPASALLPRNALSDEAVAAYWNLDVATVQRLHVERSLQNEHLVDIPEAKLRRAVWRLEHPKSSFPDKAHEWRALRLRDEHGRIAPDGLVKAIQQREAMLRRLPRGGLIAGLPTGPADRPGIEANNARAGISPGGWTWIGPGNIGGRTRALLIHPTNQNVIYAATVGGGVWRTTNGGATWSALTGFSANLASCTMAMHPANPNTIYVGTGEGFFNLDAIRGAGIFRTLDGGNTWTQLGSTNNSNFHYVNRIAISPNGSTILAATGTSLYRSTDGGNSWTVPTGGVNVRMLDCDFHPTDSNKCICSTSGARVWYSTNGGASWTAATGLNSNTDGFDLRAEVCYARADANIVYASVDRSNGTIYRSTDGGATFTQRGDHSYLGSQGWYDNIIWAGDPTNADRVIVGGIDLFRSTDGGTSLTQISVWSQAPLSAHADHHDIFTPPAYNGTSNQTLLFANDGGVYRGSNVWGEINWQELNNNLGCTQFYGGSANSSGVVYGGTQDNGTLRFTGNTEGWTSPFGGDGGWCASDPTDPNYHYGEYVYLTIHRSTNGGVSASYIYNGITDAGSQANFIAPFILDPSNPNRLLAGGRSLWRSDNVKAATPTWTAIKPSIGSNISAICVHPLNSDLVWVGHNNGDLYYTTNGTSANPAWTKMDGSSLPDRYLERIAVDPTNPNVVYVSFGGFTAGNLWKSTNAGVSWTNISGTLPAAPINGLAVHPTTTNWIYAGTEVGVFASEDGGATWSPTNEGPVNVAVDELFFTGNQLTAVTHGRGMYRIIPASSGGGGGGGVPPAGGVVLFNWNSASRTLTLTGDALNNVLTVTWRGTSVMLTASQETKIQNGSALTTSVTIQTGSAALNITGDLREGNDSLTLVSLPITTLSPKLGNGNDRASLSYCTVNLSRVDGGAGTDTFTTVGTTITSNQNVGFP</sequence>
<evidence type="ECO:0000256" key="2">
    <source>
        <dbReference type="SAM" id="Phobius"/>
    </source>
</evidence>
<dbReference type="EMBL" id="DSVQ01000012">
    <property type="protein sequence ID" value="HGT39385.1"/>
    <property type="molecule type" value="Genomic_DNA"/>
</dbReference>
<protein>
    <recommendedName>
        <fullName evidence="3">Sortilin N-terminal domain-containing protein</fullName>
    </recommendedName>
</protein>
<dbReference type="InterPro" id="IPR052025">
    <property type="entry name" value="Xyloglucanase_GH74"/>
</dbReference>
<dbReference type="AlphaFoldDB" id="A0A7C4QPV8"/>
<reference evidence="4" key="1">
    <citation type="journal article" date="2020" name="mSystems">
        <title>Genome- and Community-Level Interaction Insights into Carbon Utilization and Element Cycling Functions of Hydrothermarchaeota in Hydrothermal Sediment.</title>
        <authorList>
            <person name="Zhou Z."/>
            <person name="Liu Y."/>
            <person name="Xu W."/>
            <person name="Pan J."/>
            <person name="Luo Z.H."/>
            <person name="Li M."/>
        </authorList>
    </citation>
    <scope>NUCLEOTIDE SEQUENCE [LARGE SCALE GENOMIC DNA]</scope>
    <source>
        <strain evidence="4">SpSt-508</strain>
    </source>
</reference>
<organism evidence="4">
    <name type="scientific">Schlesneria paludicola</name>
    <dbReference type="NCBI Taxonomy" id="360056"/>
    <lineage>
        <taxon>Bacteria</taxon>
        <taxon>Pseudomonadati</taxon>
        <taxon>Planctomycetota</taxon>
        <taxon>Planctomycetia</taxon>
        <taxon>Planctomycetales</taxon>
        <taxon>Planctomycetaceae</taxon>
        <taxon>Schlesneria</taxon>
    </lineage>
</organism>
<keyword evidence="2" id="KW-1133">Transmembrane helix</keyword>
<feature type="domain" description="Sortilin N-terminal" evidence="3">
    <location>
        <begin position="342"/>
        <end position="449"/>
    </location>
</feature>
<dbReference type="Pfam" id="PF15902">
    <property type="entry name" value="Sortilin-Vps10"/>
    <property type="match status" value="1"/>
</dbReference>
<proteinExistence type="predicted"/>
<gene>
    <name evidence="4" type="ORF">ENS64_09020</name>
</gene>
<dbReference type="PANTHER" id="PTHR43739">
    <property type="entry name" value="XYLOGLUCANASE (EUROFUNG)"/>
    <property type="match status" value="1"/>
</dbReference>
<dbReference type="InterPro" id="IPR031778">
    <property type="entry name" value="Sortilin_N"/>
</dbReference>
<evidence type="ECO:0000313" key="4">
    <source>
        <dbReference type="EMBL" id="HGT39385.1"/>
    </source>
</evidence>
<accession>A0A7C4QPV8</accession>
<dbReference type="Gene3D" id="2.130.10.10">
    <property type="entry name" value="YVTN repeat-like/Quinoprotein amine dehydrogenase"/>
    <property type="match status" value="4"/>
</dbReference>
<keyword evidence="2" id="KW-0812">Transmembrane</keyword>
<dbReference type="PANTHER" id="PTHR43739:SF5">
    <property type="entry name" value="EXO-ALPHA-SIALIDASE"/>
    <property type="match status" value="1"/>
</dbReference>
<feature type="transmembrane region" description="Helical" evidence="2">
    <location>
        <begin position="20"/>
        <end position="44"/>
    </location>
</feature>